<sequence>MNTRRQPAAAPGPTEARGWMPPAPATGLGRLCPSCRPSGRRRGPDPRRWLEGIPRFDTDQLEQLAFACTLVGYEHHTATIERVAALARRARMRAQQLFPYGLGPVLGDLMLPADGGGDMLRALTDLAESLFAHRRPPRTYPVCPWGSTDRLSCGRDLFGRLVHDHCHAPTGPVPAWRAKSWAVWTWRTACALDRLPPRLIQHRDPQPVDVSVPGGRVGPGMIGPIVLVIGRDGPAQRARASHHVLTALIMELKPDHVDTRAALFGLHGHLKPAPGGPFVWGWHGYAPRSLFTAALQARHASVHHGPDDIVVGHFARHVAPDRRRERVAQGLLEEGWDEQVRTDDELRALLRAAFRAATSADTELWERTARGRRVVRLDDADLIAGSGAVDPDPGLKEEVGIVLDKLSPEEREVAFCYATGLTWKQAALKVGQKEKMGNSVRRKLQRQGTEYLRRRH</sequence>
<evidence type="ECO:0000313" key="3">
    <source>
        <dbReference type="Proteomes" id="UP000608522"/>
    </source>
</evidence>
<organism evidence="2 3">
    <name type="scientific">Streptomyces spororaveus</name>
    <dbReference type="NCBI Taxonomy" id="284039"/>
    <lineage>
        <taxon>Bacteria</taxon>
        <taxon>Bacillati</taxon>
        <taxon>Actinomycetota</taxon>
        <taxon>Actinomycetes</taxon>
        <taxon>Kitasatosporales</taxon>
        <taxon>Streptomycetaceae</taxon>
        <taxon>Streptomyces</taxon>
    </lineage>
</organism>
<keyword evidence="3" id="KW-1185">Reference proteome</keyword>
<accession>A0ABQ3T290</accession>
<dbReference type="RefSeq" id="WP_202197145.1">
    <property type="nucleotide sequence ID" value="NZ_BAAATO010000022.1"/>
</dbReference>
<evidence type="ECO:0000256" key="1">
    <source>
        <dbReference type="SAM" id="MobiDB-lite"/>
    </source>
</evidence>
<name>A0ABQ3T290_9ACTN</name>
<evidence type="ECO:0008006" key="4">
    <source>
        <dbReference type="Google" id="ProtNLM"/>
    </source>
</evidence>
<evidence type="ECO:0000313" key="2">
    <source>
        <dbReference type="EMBL" id="GHI74508.1"/>
    </source>
</evidence>
<protein>
    <recommendedName>
        <fullName evidence="4">DNA-directed RNA polymerase specialized sigma24 family protein</fullName>
    </recommendedName>
</protein>
<dbReference type="EMBL" id="BNED01000002">
    <property type="protein sequence ID" value="GHI74508.1"/>
    <property type="molecule type" value="Genomic_DNA"/>
</dbReference>
<reference evidence="3" key="1">
    <citation type="submission" date="2023-07" db="EMBL/GenBank/DDBJ databases">
        <title>Whole genome shotgun sequence of Streptomyces spororaveus NBRC 15456.</title>
        <authorList>
            <person name="Komaki H."/>
            <person name="Tamura T."/>
        </authorList>
    </citation>
    <scope>NUCLEOTIDE SEQUENCE [LARGE SCALE GENOMIC DNA]</scope>
    <source>
        <strain evidence="3">NBRC 15456</strain>
    </source>
</reference>
<dbReference type="Proteomes" id="UP000608522">
    <property type="component" value="Unassembled WGS sequence"/>
</dbReference>
<proteinExistence type="predicted"/>
<feature type="region of interest" description="Disordered" evidence="1">
    <location>
        <begin position="1"/>
        <end position="48"/>
    </location>
</feature>
<gene>
    <name evidence="2" type="ORF">Sspor_00690</name>
</gene>
<comment type="caution">
    <text evidence="2">The sequence shown here is derived from an EMBL/GenBank/DDBJ whole genome shotgun (WGS) entry which is preliminary data.</text>
</comment>